<proteinExistence type="inferred from homology"/>
<accession>A0ABM1IV62</accession>
<keyword evidence="3" id="KW-0812">Transmembrane</keyword>
<dbReference type="GeneID" id="107070419"/>
<dbReference type="PANTHER" id="PTHR10281">
    <property type="entry name" value="MEMBRANE-ASSOCIATED PROGESTERONE RECEPTOR COMPONENT-RELATED"/>
    <property type="match status" value="1"/>
</dbReference>
<protein>
    <submittedName>
        <fullName evidence="6">Membrane-associated progesterone receptor component 1-like</fullName>
    </submittedName>
</protein>
<evidence type="ECO:0000256" key="3">
    <source>
        <dbReference type="SAM" id="Phobius"/>
    </source>
</evidence>
<dbReference type="Pfam" id="PF00173">
    <property type="entry name" value="Cyt-b5"/>
    <property type="match status" value="1"/>
</dbReference>
<dbReference type="PANTHER" id="PTHR10281:SF106">
    <property type="entry name" value="IP06960P-RELATED"/>
    <property type="match status" value="1"/>
</dbReference>
<comment type="similarity">
    <text evidence="1">Belongs to the cytochrome b5 family. MAPR subfamily.</text>
</comment>
<dbReference type="InterPro" id="IPR036400">
    <property type="entry name" value="Cyt_B5-like_heme/steroid_sf"/>
</dbReference>
<keyword evidence="3" id="KW-1133">Transmembrane helix</keyword>
<evidence type="ECO:0000256" key="1">
    <source>
        <dbReference type="ARBA" id="ARBA00038357"/>
    </source>
</evidence>
<dbReference type="InterPro" id="IPR001199">
    <property type="entry name" value="Cyt_B5-like_heme/steroid-bd"/>
</dbReference>
<feature type="transmembrane region" description="Helical" evidence="3">
    <location>
        <begin position="31"/>
        <end position="52"/>
    </location>
</feature>
<feature type="compositionally biased region" description="Basic and acidic residues" evidence="2">
    <location>
        <begin position="205"/>
        <end position="216"/>
    </location>
</feature>
<name>A0ABM1IV62_POLDO</name>
<gene>
    <name evidence="6" type="primary">LOC107070419</name>
</gene>
<organism evidence="5 6">
    <name type="scientific">Polistes dominula</name>
    <name type="common">European paper wasp</name>
    <name type="synonym">Vespa dominula</name>
    <dbReference type="NCBI Taxonomy" id="743375"/>
    <lineage>
        <taxon>Eukaryota</taxon>
        <taxon>Metazoa</taxon>
        <taxon>Ecdysozoa</taxon>
        <taxon>Arthropoda</taxon>
        <taxon>Hexapoda</taxon>
        <taxon>Insecta</taxon>
        <taxon>Pterygota</taxon>
        <taxon>Neoptera</taxon>
        <taxon>Endopterygota</taxon>
        <taxon>Hymenoptera</taxon>
        <taxon>Apocrita</taxon>
        <taxon>Aculeata</taxon>
        <taxon>Vespoidea</taxon>
        <taxon>Vespidae</taxon>
        <taxon>Polistinae</taxon>
        <taxon>Polistini</taxon>
        <taxon>Polistes</taxon>
    </lineage>
</organism>
<feature type="compositionally biased region" description="Polar residues" evidence="2">
    <location>
        <begin position="190"/>
        <end position="204"/>
    </location>
</feature>
<evidence type="ECO:0000256" key="2">
    <source>
        <dbReference type="SAM" id="MobiDB-lite"/>
    </source>
</evidence>
<feature type="domain" description="Cytochrome b5 heme-binding" evidence="4">
    <location>
        <begin position="75"/>
        <end position="172"/>
    </location>
</feature>
<sequence length="216" mass="24178">MAEKSNSPGSTSATTGSQNNSLFLTNFVEQIIMSPSNLILVGIIAILVYKILKSKFKSEDPPVEIKRLPKLHRDFTIEELKKYDGRGPDGRILVALNGSVYDVTRGAAFYGPGATYAVFAGRDASRGFATFTLEPIKDEYDDLSDLDSEQMSSMKEWEMQFKERYDYVGKLLKPGEEPTNYSDEEDEGSQQETENILDQQNTKSDVCEAEIKSKDD</sequence>
<keyword evidence="5" id="KW-1185">Reference proteome</keyword>
<dbReference type="Gene3D" id="3.10.120.10">
    <property type="entry name" value="Cytochrome b5-like heme/steroid binding domain"/>
    <property type="match status" value="1"/>
</dbReference>
<dbReference type="InterPro" id="IPR050577">
    <property type="entry name" value="MAPR/NEUFC/NENF-like"/>
</dbReference>
<dbReference type="Proteomes" id="UP000694924">
    <property type="component" value="Unplaced"/>
</dbReference>
<evidence type="ECO:0000259" key="4">
    <source>
        <dbReference type="SMART" id="SM01117"/>
    </source>
</evidence>
<dbReference type="SUPFAM" id="SSF55856">
    <property type="entry name" value="Cytochrome b5-like heme/steroid binding domain"/>
    <property type="match status" value="1"/>
</dbReference>
<keyword evidence="3" id="KW-0472">Membrane</keyword>
<evidence type="ECO:0000313" key="5">
    <source>
        <dbReference type="Proteomes" id="UP000694924"/>
    </source>
</evidence>
<reference evidence="6" key="1">
    <citation type="submission" date="2025-08" db="UniProtKB">
        <authorList>
            <consortium name="RefSeq"/>
        </authorList>
    </citation>
    <scope>IDENTIFICATION</scope>
    <source>
        <tissue evidence="6">Whole body</tissue>
    </source>
</reference>
<feature type="region of interest" description="Disordered" evidence="2">
    <location>
        <begin position="172"/>
        <end position="216"/>
    </location>
</feature>
<evidence type="ECO:0000313" key="6">
    <source>
        <dbReference type="RefSeq" id="XP_015184099.1"/>
    </source>
</evidence>
<dbReference type="SMART" id="SM01117">
    <property type="entry name" value="Cyt-b5"/>
    <property type="match status" value="1"/>
</dbReference>
<dbReference type="RefSeq" id="XP_015184099.1">
    <property type="nucleotide sequence ID" value="XM_015328613.1"/>
</dbReference>